<dbReference type="Proteomes" id="UP001236507">
    <property type="component" value="Unassembled WGS sequence"/>
</dbReference>
<evidence type="ECO:0000256" key="2">
    <source>
        <dbReference type="ARBA" id="ARBA00022448"/>
    </source>
</evidence>
<dbReference type="InterPro" id="IPR029439">
    <property type="entry name" value="Wzt_C"/>
</dbReference>
<keyword evidence="4 6" id="KW-0067">ATP-binding</keyword>
<keyword evidence="3" id="KW-0547">Nucleotide-binding</keyword>
<organism evidence="6 7">
    <name type="scientific">Flectobacillus roseus</name>
    <dbReference type="NCBI Taxonomy" id="502259"/>
    <lineage>
        <taxon>Bacteria</taxon>
        <taxon>Pseudomonadati</taxon>
        <taxon>Bacteroidota</taxon>
        <taxon>Cytophagia</taxon>
        <taxon>Cytophagales</taxon>
        <taxon>Flectobacillaceae</taxon>
        <taxon>Flectobacillus</taxon>
    </lineage>
</organism>
<dbReference type="Pfam" id="PF00005">
    <property type="entry name" value="ABC_tran"/>
    <property type="match status" value="1"/>
</dbReference>
<keyword evidence="7" id="KW-1185">Reference proteome</keyword>
<feature type="domain" description="ABC transporter" evidence="5">
    <location>
        <begin position="33"/>
        <end position="259"/>
    </location>
</feature>
<accession>A0ABT6Y254</accession>
<dbReference type="CDD" id="cd10147">
    <property type="entry name" value="Wzt_C-like"/>
    <property type="match status" value="1"/>
</dbReference>
<dbReference type="InterPro" id="IPR015860">
    <property type="entry name" value="ABC_transpr_TagH-like"/>
</dbReference>
<dbReference type="InterPro" id="IPR003439">
    <property type="entry name" value="ABC_transporter-like_ATP-bd"/>
</dbReference>
<comment type="caution">
    <text evidence="6">The sequence shown here is derived from an EMBL/GenBank/DDBJ whole genome shotgun (WGS) entry which is preliminary data.</text>
</comment>
<dbReference type="SMART" id="SM00382">
    <property type="entry name" value="AAA"/>
    <property type="match status" value="1"/>
</dbReference>
<dbReference type="GO" id="GO:0005524">
    <property type="term" value="F:ATP binding"/>
    <property type="evidence" value="ECO:0007669"/>
    <property type="project" value="UniProtKB-KW"/>
</dbReference>
<evidence type="ECO:0000313" key="7">
    <source>
        <dbReference type="Proteomes" id="UP001236507"/>
    </source>
</evidence>
<evidence type="ECO:0000256" key="4">
    <source>
        <dbReference type="ARBA" id="ARBA00022840"/>
    </source>
</evidence>
<sequence length="418" mass="47232">MTVIEAQNVSKRYIIDHKKGNAKSDTFREVITDTFRNMFTKGEEDEVEHEDFWALKDVSFKIEQGDRVGVVGSNGAGKSTLLKVLSRITEPTQGKITIKGRVASLLEVGTGFHPELSGRENIFLNGAILGMKRDEIKKHFDAIVDFAGVEKFLDTPVKRYSSGMYVRLGFAISAHLEPEIMIVDEVLAVGDADFQRKCLGKMKDASTSGRTILFVSHNLTAVQGLCNKAMYMQKGQLIQMGETNLIMSNYLSQIQKTDLQVTYTDQNEAPGNDRVRLKSVKLVPNYLDNQNHLDVRTSFKIQIEFWNYMDQANLNISLHVNSLTGECIFNIGTPSIKFEKGIISAECEIPSDFLNDGSYSLSFMIVKDTASVVYNFEEALIFEIEDYREGTVWYGKWPGYVRPKIEFPIMQLEYENAI</sequence>
<dbReference type="CDD" id="cd03220">
    <property type="entry name" value="ABC_KpsT_Wzt"/>
    <property type="match status" value="1"/>
</dbReference>
<protein>
    <submittedName>
        <fullName evidence="6">ABC transporter ATP-binding protein</fullName>
    </submittedName>
</protein>
<dbReference type="InterPro" id="IPR050683">
    <property type="entry name" value="Bact_Polysacc_Export_ATP-bd"/>
</dbReference>
<dbReference type="Gene3D" id="3.40.50.300">
    <property type="entry name" value="P-loop containing nucleotide triphosphate hydrolases"/>
    <property type="match status" value="1"/>
</dbReference>
<gene>
    <name evidence="6" type="ORF">QM524_00355</name>
</gene>
<keyword evidence="2" id="KW-0813">Transport</keyword>
<evidence type="ECO:0000259" key="5">
    <source>
        <dbReference type="PROSITE" id="PS50893"/>
    </source>
</evidence>
<proteinExistence type="inferred from homology"/>
<evidence type="ECO:0000256" key="1">
    <source>
        <dbReference type="ARBA" id="ARBA00005417"/>
    </source>
</evidence>
<dbReference type="PANTHER" id="PTHR46743:SF2">
    <property type="entry name" value="TEICHOIC ACIDS EXPORT ATP-BINDING PROTEIN TAGH"/>
    <property type="match status" value="1"/>
</dbReference>
<dbReference type="PROSITE" id="PS50893">
    <property type="entry name" value="ABC_TRANSPORTER_2"/>
    <property type="match status" value="1"/>
</dbReference>
<dbReference type="InterPro" id="IPR027417">
    <property type="entry name" value="P-loop_NTPase"/>
</dbReference>
<dbReference type="InterPro" id="IPR003593">
    <property type="entry name" value="AAA+_ATPase"/>
</dbReference>
<evidence type="ECO:0000313" key="6">
    <source>
        <dbReference type="EMBL" id="MDI9857644.1"/>
    </source>
</evidence>
<evidence type="ECO:0000256" key="3">
    <source>
        <dbReference type="ARBA" id="ARBA00022741"/>
    </source>
</evidence>
<dbReference type="SUPFAM" id="SSF52540">
    <property type="entry name" value="P-loop containing nucleoside triphosphate hydrolases"/>
    <property type="match status" value="1"/>
</dbReference>
<dbReference type="EMBL" id="JASHIF010000002">
    <property type="protein sequence ID" value="MDI9857644.1"/>
    <property type="molecule type" value="Genomic_DNA"/>
</dbReference>
<name>A0ABT6Y254_9BACT</name>
<dbReference type="RefSeq" id="WP_283342982.1">
    <property type="nucleotide sequence ID" value="NZ_JASHIF010000002.1"/>
</dbReference>
<dbReference type="PANTHER" id="PTHR46743">
    <property type="entry name" value="TEICHOIC ACIDS EXPORT ATP-BINDING PROTEIN TAGH"/>
    <property type="match status" value="1"/>
</dbReference>
<comment type="similarity">
    <text evidence="1">Belongs to the ABC transporter superfamily.</text>
</comment>
<reference evidence="6 7" key="1">
    <citation type="submission" date="2023-05" db="EMBL/GenBank/DDBJ databases">
        <title>Novel species of genus Flectobacillus isolated from stream in China.</title>
        <authorList>
            <person name="Lu H."/>
        </authorList>
    </citation>
    <scope>NUCLEOTIDE SEQUENCE [LARGE SCALE GENOMIC DNA]</scope>
    <source>
        <strain evidence="6 7">KCTC 42575</strain>
    </source>
</reference>